<keyword evidence="3" id="KW-1003">Cell membrane</keyword>
<evidence type="ECO:0000256" key="1">
    <source>
        <dbReference type="ARBA" id="ARBA00004651"/>
    </source>
</evidence>
<gene>
    <name evidence="8" type="ORF">EUA07_17110</name>
</gene>
<feature type="transmembrane region" description="Helical" evidence="7">
    <location>
        <begin position="32"/>
        <end position="56"/>
    </location>
</feature>
<keyword evidence="5 7" id="KW-1133">Transmembrane helix</keyword>
<dbReference type="AlphaFoldDB" id="A0A4Q2S858"/>
<keyword evidence="9" id="KW-1185">Reference proteome</keyword>
<keyword evidence="4 7" id="KW-0812">Transmembrane</keyword>
<dbReference type="PANTHER" id="PTHR33884:SF3">
    <property type="entry name" value="UPF0410 PROTEIN YMGE"/>
    <property type="match status" value="1"/>
</dbReference>
<evidence type="ECO:0000256" key="3">
    <source>
        <dbReference type="ARBA" id="ARBA00022475"/>
    </source>
</evidence>
<keyword evidence="6 7" id="KW-0472">Membrane</keyword>
<name>A0A4Q2S858_9ACTN</name>
<dbReference type="GO" id="GO:0005886">
    <property type="term" value="C:plasma membrane"/>
    <property type="evidence" value="ECO:0007669"/>
    <property type="project" value="UniProtKB-SubCell"/>
</dbReference>
<dbReference type="InterPro" id="IPR007341">
    <property type="entry name" value="Transgly_assoc"/>
</dbReference>
<dbReference type="OrthoDB" id="3483802at2"/>
<sequence length="104" mass="11167">MGLLWTILVTIAVGLVIGFLGKAIAPGDRDNIPLWLTVVCGIVGAFVGSYVYYGLFGVADNYPNGDMYDTSRGLDLWRHVWQVGVAAVLVVVAATFTGRHTPRA</sequence>
<comment type="caution">
    <text evidence="8">The sequence shown here is derived from an EMBL/GenBank/DDBJ whole genome shotgun (WGS) entry which is preliminary data.</text>
</comment>
<evidence type="ECO:0000256" key="7">
    <source>
        <dbReference type="SAM" id="Phobius"/>
    </source>
</evidence>
<evidence type="ECO:0000256" key="2">
    <source>
        <dbReference type="ARBA" id="ARBA00011006"/>
    </source>
</evidence>
<dbReference type="EMBL" id="SDWU01000021">
    <property type="protein sequence ID" value="RYB98748.1"/>
    <property type="molecule type" value="Genomic_DNA"/>
</dbReference>
<reference evidence="8 9" key="1">
    <citation type="submission" date="2019-01" db="EMBL/GenBank/DDBJ databases">
        <title>Novel species of Nocardioides.</title>
        <authorList>
            <person name="Liu Q."/>
            <person name="Xin Y.-H."/>
        </authorList>
    </citation>
    <scope>NUCLEOTIDE SEQUENCE [LARGE SCALE GENOMIC DNA]</scope>
    <source>
        <strain evidence="8 9">CGMCC 4.6875</strain>
    </source>
</reference>
<organism evidence="8 9">
    <name type="scientific">Nocardioides ganghwensis</name>
    <dbReference type="NCBI Taxonomy" id="252230"/>
    <lineage>
        <taxon>Bacteria</taxon>
        <taxon>Bacillati</taxon>
        <taxon>Actinomycetota</taxon>
        <taxon>Actinomycetes</taxon>
        <taxon>Propionibacteriales</taxon>
        <taxon>Nocardioidaceae</taxon>
        <taxon>Nocardioides</taxon>
    </lineage>
</organism>
<feature type="transmembrane region" description="Helical" evidence="7">
    <location>
        <begin position="6"/>
        <end position="25"/>
    </location>
</feature>
<evidence type="ECO:0000256" key="4">
    <source>
        <dbReference type="ARBA" id="ARBA00022692"/>
    </source>
</evidence>
<evidence type="ECO:0000256" key="5">
    <source>
        <dbReference type="ARBA" id="ARBA00022989"/>
    </source>
</evidence>
<comment type="similarity">
    <text evidence="2">Belongs to the UPF0410 family.</text>
</comment>
<evidence type="ECO:0000313" key="8">
    <source>
        <dbReference type="EMBL" id="RYB98748.1"/>
    </source>
</evidence>
<protein>
    <submittedName>
        <fullName evidence="8">GlsB/YeaQ/YmgE family stress response membrane protein</fullName>
    </submittedName>
</protein>
<dbReference type="PANTHER" id="PTHR33884">
    <property type="entry name" value="UPF0410 PROTEIN YMGE"/>
    <property type="match status" value="1"/>
</dbReference>
<evidence type="ECO:0000256" key="6">
    <source>
        <dbReference type="ARBA" id="ARBA00023136"/>
    </source>
</evidence>
<dbReference type="Proteomes" id="UP000293291">
    <property type="component" value="Unassembled WGS sequence"/>
</dbReference>
<accession>A0A4Q2S858</accession>
<evidence type="ECO:0000313" key="9">
    <source>
        <dbReference type="Proteomes" id="UP000293291"/>
    </source>
</evidence>
<dbReference type="RefSeq" id="WP_129456392.1">
    <property type="nucleotide sequence ID" value="NZ_JACXYX010000006.1"/>
</dbReference>
<comment type="subcellular location">
    <subcellularLocation>
        <location evidence="1">Cell membrane</location>
        <topology evidence="1">Multi-pass membrane protein</topology>
    </subcellularLocation>
</comment>
<feature type="transmembrane region" description="Helical" evidence="7">
    <location>
        <begin position="76"/>
        <end position="96"/>
    </location>
</feature>
<proteinExistence type="inferred from homology"/>